<keyword evidence="3" id="KW-1185">Reference proteome</keyword>
<organism evidence="2 3">
    <name type="scientific">Streptomyces kaniharaensis</name>
    <dbReference type="NCBI Taxonomy" id="212423"/>
    <lineage>
        <taxon>Bacteria</taxon>
        <taxon>Bacillati</taxon>
        <taxon>Actinomycetota</taxon>
        <taxon>Actinomycetes</taxon>
        <taxon>Kitasatosporales</taxon>
        <taxon>Streptomycetaceae</taxon>
        <taxon>Streptomyces</taxon>
    </lineage>
</organism>
<feature type="transmembrane region" description="Helical" evidence="1">
    <location>
        <begin position="119"/>
        <end position="142"/>
    </location>
</feature>
<evidence type="ECO:0000313" key="3">
    <source>
        <dbReference type="Proteomes" id="UP000450000"/>
    </source>
</evidence>
<name>A0A6N7L3E3_9ACTN</name>
<keyword evidence="1" id="KW-0472">Membrane</keyword>
<dbReference type="EMBL" id="WBOF01000004">
    <property type="protein sequence ID" value="MQS17279.1"/>
    <property type="molecule type" value="Genomic_DNA"/>
</dbReference>
<evidence type="ECO:0000313" key="2">
    <source>
        <dbReference type="EMBL" id="MQS17279.1"/>
    </source>
</evidence>
<protein>
    <submittedName>
        <fullName evidence="2">Uncharacterized protein</fullName>
    </submittedName>
</protein>
<accession>A0A6N7L3E3</accession>
<feature type="transmembrane region" description="Helical" evidence="1">
    <location>
        <begin position="148"/>
        <end position="173"/>
    </location>
</feature>
<dbReference type="RefSeq" id="WP_153469883.1">
    <property type="nucleotide sequence ID" value="NZ_WBOF01000004.1"/>
</dbReference>
<sequence length="345" mass="36450">MGEFQDRLRLLPYGGDVDRWHRETVHALQYHLAASGQSRAGTAAFESAVSAVRQVERTEWGWVRWGYPLDSEARFEDAFPAEVGVLAPASRARAASLLARTVWGRRPAPFLRRIGGAELPAAVSVGRLAVVVAAVLLLTPALGEHLSAGAALTAAVAVGVTLAWGGPGLAAIVTRRHVRVVDATVPRADSIHRLLALQQQVAAAATASGVAELRRAAEAGHRFLWDAAGLVLAAGEDGAGLDVVQEYEAAYRRLGVAAAAALGEQERLEHRLADLDEAGRGAEAPGAYLGSRRSRLVEDAVPVQLLDELAAGLDELAAGLRDAQQAVARTADVTPRTGEQRHEGR</sequence>
<dbReference type="OrthoDB" id="4158431at2"/>
<evidence type="ECO:0000256" key="1">
    <source>
        <dbReference type="SAM" id="Phobius"/>
    </source>
</evidence>
<reference evidence="2 3" key="1">
    <citation type="submission" date="2019-09" db="EMBL/GenBank/DDBJ databases">
        <title>Genome Sequences of Streptomyces kaniharaensis ATCC 21070.</title>
        <authorList>
            <person name="Zhu W."/>
            <person name="De Crecy-Lagard V."/>
            <person name="Richards N.G."/>
        </authorList>
    </citation>
    <scope>NUCLEOTIDE SEQUENCE [LARGE SCALE GENOMIC DNA]</scope>
    <source>
        <strain evidence="2 3">SF-557</strain>
    </source>
</reference>
<dbReference type="Proteomes" id="UP000450000">
    <property type="component" value="Unassembled WGS sequence"/>
</dbReference>
<gene>
    <name evidence="2" type="ORF">F7Q99_35150</name>
</gene>
<dbReference type="AlphaFoldDB" id="A0A6N7L3E3"/>
<keyword evidence="1" id="KW-1133">Transmembrane helix</keyword>
<keyword evidence="1" id="KW-0812">Transmembrane</keyword>
<comment type="caution">
    <text evidence="2">The sequence shown here is derived from an EMBL/GenBank/DDBJ whole genome shotgun (WGS) entry which is preliminary data.</text>
</comment>
<proteinExistence type="predicted"/>